<evidence type="ECO:0008006" key="3">
    <source>
        <dbReference type="Google" id="ProtNLM"/>
    </source>
</evidence>
<keyword evidence="2" id="KW-1185">Reference proteome</keyword>
<dbReference type="InterPro" id="IPR046828">
    <property type="entry name" value="RepSA"/>
</dbReference>
<reference evidence="1 2" key="1">
    <citation type="submission" date="2020-07" db="EMBL/GenBank/DDBJ databases">
        <title>Sequencing the genomes of 1000 actinobacteria strains.</title>
        <authorList>
            <person name="Klenk H.-P."/>
        </authorList>
    </citation>
    <scope>NUCLEOTIDE SEQUENCE [LARGE SCALE GENOMIC DNA]</scope>
    <source>
        <strain evidence="1 2">DSM 104006</strain>
    </source>
</reference>
<name>A0A853B2J9_9PSEU</name>
<protein>
    <recommendedName>
        <fullName evidence="3">Replication initiation protein</fullName>
    </recommendedName>
</protein>
<dbReference type="Pfam" id="PF20199">
    <property type="entry name" value="RepSA"/>
    <property type="match status" value="1"/>
</dbReference>
<dbReference type="EMBL" id="JACCFK010000001">
    <property type="protein sequence ID" value="NYI89353.1"/>
    <property type="molecule type" value="Genomic_DNA"/>
</dbReference>
<accession>A0A853B2J9</accession>
<evidence type="ECO:0000313" key="2">
    <source>
        <dbReference type="Proteomes" id="UP000549616"/>
    </source>
</evidence>
<organism evidence="1 2">
    <name type="scientific">Amycolatopsis endophytica</name>
    <dbReference type="NCBI Taxonomy" id="860233"/>
    <lineage>
        <taxon>Bacteria</taxon>
        <taxon>Bacillati</taxon>
        <taxon>Actinomycetota</taxon>
        <taxon>Actinomycetes</taxon>
        <taxon>Pseudonocardiales</taxon>
        <taxon>Pseudonocardiaceae</taxon>
        <taxon>Amycolatopsis</taxon>
    </lineage>
</organism>
<proteinExistence type="predicted"/>
<dbReference type="RefSeq" id="WP_179773523.1">
    <property type="nucleotide sequence ID" value="NZ_JACCFK010000001.1"/>
</dbReference>
<dbReference type="AlphaFoldDB" id="A0A853B2J9"/>
<evidence type="ECO:0000313" key="1">
    <source>
        <dbReference type="EMBL" id="NYI89353.1"/>
    </source>
</evidence>
<comment type="caution">
    <text evidence="1">The sequence shown here is derived from an EMBL/GenBank/DDBJ whole genome shotgun (WGS) entry which is preliminary data.</text>
</comment>
<dbReference type="Proteomes" id="UP000549616">
    <property type="component" value="Unassembled WGS sequence"/>
</dbReference>
<gene>
    <name evidence="1" type="ORF">HNR02_002676</name>
</gene>
<sequence>MPHVSLNLDLAARIQQRLTAPDYRRWRSRVEATGGCLKPVHLSGFRKLIDRTTGTVLDRLAGTIYAPCGNRRASVCPACSDRYAGDAFQLIRAGVAGGKAIPADVADKPRLFVTLTAPSFGAVHTRPTTRHGKPRPCPCGRFHHDDDPGLGTAIAPDAYDYRGAVLWQGHAGELWHRFTIRLRRELATAAGIRVKDFPQHARLSYAKVAEYQRRGLVHFHAVIRLDGPEGPDDLAPNWGDTDSLEHAVRAAAQTAQVTKTLDLDGQTEEHTFTWGQQLDIRVIHRPEQVEDGHGNLTDQALAGYIAKYATKGTSTSETPDRRVHSERHIEHLKVHPHHKRMIRTAWQLGGNEDLAFLRRWAHMLGFRGHFLTKSQRYSLTFTQLRGVRRTFQHHAALEALGVEPGSVVVINHWNYTGNGHADDAERELAEAIYQRKRDNRVTKKEDQP</sequence>